<keyword evidence="1" id="KW-1133">Transmembrane helix</keyword>
<proteinExistence type="predicted"/>
<feature type="transmembrane region" description="Helical" evidence="1">
    <location>
        <begin position="20"/>
        <end position="35"/>
    </location>
</feature>
<name>A0A7X9DKS2_UNCKA</name>
<accession>A0A7X9DKS2</accession>
<keyword evidence="1" id="KW-0472">Membrane</keyword>
<dbReference type="EMBL" id="JAAZNL010000021">
    <property type="protein sequence ID" value="NMB70000.1"/>
    <property type="molecule type" value="Genomic_DNA"/>
</dbReference>
<dbReference type="Proteomes" id="UP000526033">
    <property type="component" value="Unassembled WGS sequence"/>
</dbReference>
<gene>
    <name evidence="2" type="ORF">GYA27_02255</name>
</gene>
<reference evidence="2 3" key="1">
    <citation type="journal article" date="2020" name="Biotechnol. Biofuels">
        <title>New insights from the biogas microbiome by comprehensive genome-resolved metagenomics of nearly 1600 species originating from multiple anaerobic digesters.</title>
        <authorList>
            <person name="Campanaro S."/>
            <person name="Treu L."/>
            <person name="Rodriguez-R L.M."/>
            <person name="Kovalovszki A."/>
            <person name="Ziels R.M."/>
            <person name="Maus I."/>
            <person name="Zhu X."/>
            <person name="Kougias P.G."/>
            <person name="Basile A."/>
            <person name="Luo G."/>
            <person name="Schluter A."/>
            <person name="Konstantinidis K.T."/>
            <person name="Angelidaki I."/>
        </authorList>
    </citation>
    <scope>NUCLEOTIDE SEQUENCE [LARGE SCALE GENOMIC DNA]</scope>
    <source>
        <strain evidence="2">AS27yjCOA_165</strain>
    </source>
</reference>
<keyword evidence="1" id="KW-0812">Transmembrane</keyword>
<dbReference type="AlphaFoldDB" id="A0A7X9DKS2"/>
<feature type="transmembrane region" description="Helical" evidence="1">
    <location>
        <begin position="47"/>
        <end position="67"/>
    </location>
</feature>
<evidence type="ECO:0000256" key="1">
    <source>
        <dbReference type="SAM" id="Phobius"/>
    </source>
</evidence>
<protein>
    <submittedName>
        <fullName evidence="2">Uncharacterized protein</fullName>
    </submittedName>
</protein>
<comment type="caution">
    <text evidence="2">The sequence shown here is derived from an EMBL/GenBank/DDBJ whole genome shotgun (WGS) entry which is preliminary data.</text>
</comment>
<evidence type="ECO:0000313" key="3">
    <source>
        <dbReference type="Proteomes" id="UP000526033"/>
    </source>
</evidence>
<feature type="transmembrane region" description="Helical" evidence="1">
    <location>
        <begin position="79"/>
        <end position="101"/>
    </location>
</feature>
<organism evidence="2 3">
    <name type="scientific">candidate division WWE3 bacterium</name>
    <dbReference type="NCBI Taxonomy" id="2053526"/>
    <lineage>
        <taxon>Bacteria</taxon>
        <taxon>Katanobacteria</taxon>
    </lineage>
</organism>
<evidence type="ECO:0000313" key="2">
    <source>
        <dbReference type="EMBL" id="NMB70000.1"/>
    </source>
</evidence>
<sequence length="102" mass="11810">MSKQRREFSERREVPMFGRLLGYCLAGMLLVWYFSESFKNTPDNLRHWTLLANLVTVLFASVGVWGLSTFKGKKTLEIWLLYGFVFLLATIAFVISLRLTVV</sequence>